<evidence type="ECO:0000313" key="4">
    <source>
        <dbReference type="Proteomes" id="UP000596661"/>
    </source>
</evidence>
<feature type="coiled-coil region" evidence="1">
    <location>
        <begin position="322"/>
        <end position="356"/>
    </location>
</feature>
<dbReference type="Proteomes" id="UP000596661">
    <property type="component" value="Chromosome 3"/>
</dbReference>
<accession>A0A803P5E6</accession>
<feature type="coiled-coil region" evidence="1">
    <location>
        <begin position="394"/>
        <end position="421"/>
    </location>
</feature>
<evidence type="ECO:0000256" key="1">
    <source>
        <dbReference type="SAM" id="Coils"/>
    </source>
</evidence>
<dbReference type="EnsemblPlants" id="evm.model.03.1470">
    <property type="protein sequence ID" value="cds.evm.model.03.1470"/>
    <property type="gene ID" value="evm.TU.03.1470"/>
</dbReference>
<reference evidence="3" key="2">
    <citation type="submission" date="2021-03" db="UniProtKB">
        <authorList>
            <consortium name="EnsemblPlants"/>
        </authorList>
    </citation>
    <scope>IDENTIFICATION</scope>
</reference>
<feature type="region of interest" description="Disordered" evidence="2">
    <location>
        <begin position="451"/>
        <end position="470"/>
    </location>
</feature>
<sequence>MKDVVQDALRGNPEEAKEETAVITAEEALKVVKADEQRLEDWRRQFPESLSEAEELAICLRRVNAFSEIYFLGFFQYEINLGQEDVTVFARRKVNYARINGDQPATLQMGLLNKFLGSVKTRSNKMWEIAQRRGDGRKRNQASRSRSQEPAPLASNPKATPKAPVINKKQAGSFDGGTNKKARVETKENVLQLAALRRERTKLPPLPPAPYTLPVRPLQLTEGRNPEFTNYDRWNEAAPPLVNRVELTEKLCPHVGIDVSSFMADLLDQRATISYRLGVDMFTMMASKDPMCVADSMRTQANVIGLMEEKKCSLIVQLVYDLEVLRAEHANDMQRREEAERALVETNAKMEATIKQRVSESLEKSLTRKRKETKMEKEHGDKYKDKHYKALTQIKNLETNLKQAKLDVKEKEKKVTTLSQEYDKQAKIIKDKFINETTLEKKAKLHLDLQQKTKASKAKPVKRVEEAESKLATSVKALEESQKRIIEMEGESMKLKGCLQDQEA</sequence>
<dbReference type="AlphaFoldDB" id="A0A803P5E6"/>
<feature type="region of interest" description="Disordered" evidence="2">
    <location>
        <begin position="130"/>
        <end position="182"/>
    </location>
</feature>
<reference evidence="3" key="1">
    <citation type="submission" date="2018-11" db="EMBL/GenBank/DDBJ databases">
        <authorList>
            <person name="Grassa J C."/>
        </authorList>
    </citation>
    <scope>NUCLEOTIDE SEQUENCE [LARGE SCALE GENOMIC DNA]</scope>
</reference>
<dbReference type="EMBL" id="UZAU01000311">
    <property type="status" value="NOT_ANNOTATED_CDS"/>
    <property type="molecule type" value="Genomic_DNA"/>
</dbReference>
<name>A0A803P5E6_CANSA</name>
<dbReference type="Gramene" id="evm.model.03.1470">
    <property type="protein sequence ID" value="cds.evm.model.03.1470"/>
    <property type="gene ID" value="evm.TU.03.1470"/>
</dbReference>
<proteinExistence type="predicted"/>
<protein>
    <submittedName>
        <fullName evidence="3">Uncharacterized protein</fullName>
    </submittedName>
</protein>
<keyword evidence="1" id="KW-0175">Coiled coil</keyword>
<evidence type="ECO:0000256" key="2">
    <source>
        <dbReference type="SAM" id="MobiDB-lite"/>
    </source>
</evidence>
<feature type="region of interest" description="Disordered" evidence="2">
    <location>
        <begin position="359"/>
        <end position="382"/>
    </location>
</feature>
<evidence type="ECO:0000313" key="3">
    <source>
        <dbReference type="EnsemblPlants" id="cds.evm.model.03.1470"/>
    </source>
</evidence>
<feature type="compositionally biased region" description="Basic and acidic residues" evidence="2">
    <location>
        <begin position="373"/>
        <end position="382"/>
    </location>
</feature>
<organism evidence="3 4">
    <name type="scientific">Cannabis sativa</name>
    <name type="common">Hemp</name>
    <name type="synonym">Marijuana</name>
    <dbReference type="NCBI Taxonomy" id="3483"/>
    <lineage>
        <taxon>Eukaryota</taxon>
        <taxon>Viridiplantae</taxon>
        <taxon>Streptophyta</taxon>
        <taxon>Embryophyta</taxon>
        <taxon>Tracheophyta</taxon>
        <taxon>Spermatophyta</taxon>
        <taxon>Magnoliopsida</taxon>
        <taxon>eudicotyledons</taxon>
        <taxon>Gunneridae</taxon>
        <taxon>Pentapetalae</taxon>
        <taxon>rosids</taxon>
        <taxon>fabids</taxon>
        <taxon>Rosales</taxon>
        <taxon>Cannabaceae</taxon>
        <taxon>Cannabis</taxon>
    </lineage>
</organism>
<keyword evidence="4" id="KW-1185">Reference proteome</keyword>